<dbReference type="EMBL" id="KB306576">
    <property type="protein sequence ID" value="ELT99716.1"/>
    <property type="molecule type" value="Genomic_DNA"/>
</dbReference>
<protein>
    <submittedName>
        <fullName evidence="1 2">Uncharacterized protein</fullName>
    </submittedName>
</protein>
<dbReference type="EnsemblMetazoa" id="CapteT184934">
    <property type="protein sequence ID" value="CapteP184934"/>
    <property type="gene ID" value="CapteG184934"/>
</dbReference>
<proteinExistence type="predicted"/>
<dbReference type="EMBL" id="AMQN01009912">
    <property type="status" value="NOT_ANNOTATED_CDS"/>
    <property type="molecule type" value="Genomic_DNA"/>
</dbReference>
<sequence>MGKRWPVYIYKSIADLRKHTLTAIGRRSKRPGKGMRSAFTPTLNPRGSKRIESISGRCQSAAVAALGHPLQPALVRDHGQQDLNAIRDWRSGTPVSGSVLKASFVGYHLCNKDFQLNRGTVCQDPWLFIACRAKREATLIDLLKERVPFIMFPNRHVKSEIFWNHFCRQRNWTLENGEHPEGSLQWTSMDWMPLSVLLAADPEVKGDEREAARIKAEDHRDPLRYINQTHECLIKAGQTPKL</sequence>
<evidence type="ECO:0000313" key="1">
    <source>
        <dbReference type="EMBL" id="ELT99716.1"/>
    </source>
</evidence>
<dbReference type="AlphaFoldDB" id="R7U7R8"/>
<name>R7U7R8_CAPTE</name>
<dbReference type="HOGENOM" id="CLU_1148132_0_0_1"/>
<evidence type="ECO:0000313" key="2">
    <source>
        <dbReference type="EnsemblMetazoa" id="CapteP184934"/>
    </source>
</evidence>
<accession>R7U7R8</accession>
<keyword evidence="3" id="KW-1185">Reference proteome</keyword>
<reference evidence="3" key="1">
    <citation type="submission" date="2012-12" db="EMBL/GenBank/DDBJ databases">
        <authorList>
            <person name="Hellsten U."/>
            <person name="Grimwood J."/>
            <person name="Chapman J.A."/>
            <person name="Shapiro H."/>
            <person name="Aerts A."/>
            <person name="Otillar R.P."/>
            <person name="Terry A.Y."/>
            <person name="Boore J.L."/>
            <person name="Simakov O."/>
            <person name="Marletaz F."/>
            <person name="Cho S.-J."/>
            <person name="Edsinger-Gonzales E."/>
            <person name="Havlak P."/>
            <person name="Kuo D.-H."/>
            <person name="Larsson T."/>
            <person name="Lv J."/>
            <person name="Arendt D."/>
            <person name="Savage R."/>
            <person name="Osoegawa K."/>
            <person name="de Jong P."/>
            <person name="Lindberg D.R."/>
            <person name="Seaver E.C."/>
            <person name="Weisblat D.A."/>
            <person name="Putnam N.H."/>
            <person name="Grigoriev I.V."/>
            <person name="Rokhsar D.S."/>
        </authorList>
    </citation>
    <scope>NUCLEOTIDE SEQUENCE</scope>
    <source>
        <strain evidence="3">I ESC-2004</strain>
    </source>
</reference>
<reference evidence="2" key="3">
    <citation type="submission" date="2015-06" db="UniProtKB">
        <authorList>
            <consortium name="EnsemblMetazoa"/>
        </authorList>
    </citation>
    <scope>IDENTIFICATION</scope>
</reference>
<evidence type="ECO:0000313" key="3">
    <source>
        <dbReference type="Proteomes" id="UP000014760"/>
    </source>
</evidence>
<reference evidence="1 3" key="2">
    <citation type="journal article" date="2013" name="Nature">
        <title>Insights into bilaterian evolution from three spiralian genomes.</title>
        <authorList>
            <person name="Simakov O."/>
            <person name="Marletaz F."/>
            <person name="Cho S.J."/>
            <person name="Edsinger-Gonzales E."/>
            <person name="Havlak P."/>
            <person name="Hellsten U."/>
            <person name="Kuo D.H."/>
            <person name="Larsson T."/>
            <person name="Lv J."/>
            <person name="Arendt D."/>
            <person name="Savage R."/>
            <person name="Osoegawa K."/>
            <person name="de Jong P."/>
            <person name="Grimwood J."/>
            <person name="Chapman J.A."/>
            <person name="Shapiro H."/>
            <person name="Aerts A."/>
            <person name="Otillar R.P."/>
            <person name="Terry A.Y."/>
            <person name="Boore J.L."/>
            <person name="Grigoriev I.V."/>
            <person name="Lindberg D.R."/>
            <person name="Seaver E.C."/>
            <person name="Weisblat D.A."/>
            <person name="Putnam N.H."/>
            <person name="Rokhsar D.S."/>
        </authorList>
    </citation>
    <scope>NUCLEOTIDE SEQUENCE</scope>
    <source>
        <strain evidence="1 3">I ESC-2004</strain>
    </source>
</reference>
<dbReference type="Proteomes" id="UP000014760">
    <property type="component" value="Unassembled WGS sequence"/>
</dbReference>
<gene>
    <name evidence="1" type="ORF">CAPTEDRAFT_184934</name>
</gene>
<organism evidence="1">
    <name type="scientific">Capitella teleta</name>
    <name type="common">Polychaete worm</name>
    <dbReference type="NCBI Taxonomy" id="283909"/>
    <lineage>
        <taxon>Eukaryota</taxon>
        <taxon>Metazoa</taxon>
        <taxon>Spiralia</taxon>
        <taxon>Lophotrochozoa</taxon>
        <taxon>Annelida</taxon>
        <taxon>Polychaeta</taxon>
        <taxon>Sedentaria</taxon>
        <taxon>Scolecida</taxon>
        <taxon>Capitellidae</taxon>
        <taxon>Capitella</taxon>
    </lineage>
</organism>